<dbReference type="GO" id="GO:0008233">
    <property type="term" value="F:peptidase activity"/>
    <property type="evidence" value="ECO:0007669"/>
    <property type="project" value="UniProtKB-KW"/>
</dbReference>
<evidence type="ECO:0000313" key="3">
    <source>
        <dbReference type="EMBL" id="PIM02221.1"/>
    </source>
</evidence>
<dbReference type="VEuPathDB" id="ToxoDB:TGCOUG_280720"/>
<reference evidence="3 4" key="1">
    <citation type="journal article" date="2016" name="Nat. Commun.">
        <title>Local admixture of amplified and diversified secreted pathogenesis determinants shapes mosaic Toxoplasma gondii genomes.</title>
        <authorList>
            <person name="Lorenzi H."/>
            <person name="Khan A."/>
            <person name="Behnke M.S."/>
            <person name="Namasivayam S."/>
            <person name="Swapna L.S."/>
            <person name="Hadjithomas M."/>
            <person name="Karamycheva S."/>
            <person name="Pinney D."/>
            <person name="Brunk B.P."/>
            <person name="Ajioka J.W."/>
            <person name="Ajzenberg D."/>
            <person name="Boothroyd J.C."/>
            <person name="Boyle J.P."/>
            <person name="Darde M.L."/>
            <person name="Diaz-Miranda M.A."/>
            <person name="Dubey J.P."/>
            <person name="Fritz H.M."/>
            <person name="Gennari S.M."/>
            <person name="Gregory B.D."/>
            <person name="Kim K."/>
            <person name="Saeij J.P."/>
            <person name="Su C."/>
            <person name="White M.W."/>
            <person name="Zhu X.Q."/>
            <person name="Howe D.K."/>
            <person name="Rosenthal B.M."/>
            <person name="Grigg M.E."/>
            <person name="Parkinson J."/>
            <person name="Liu L."/>
            <person name="Kissinger J.C."/>
            <person name="Roos D.S."/>
            <person name="Sibley L.D."/>
        </authorList>
    </citation>
    <scope>NUCLEOTIDE SEQUENCE [LARGE SCALE GENOMIC DNA]</scope>
    <source>
        <strain evidence="3 4">COUG</strain>
    </source>
</reference>
<name>A0A2G8Y4L5_TOXGO</name>
<sequence>MRRTVSTPVLCASVCVVLVSVALLHATPVSSSCLFSRFPSRPVVESRVQSCLPGAGREVSRLLDSGVPASAPLRRLQPRDARLSRPFLTLPSSSSSSSLLSSSLSPRVSSSRNRLLPAAWLSVLRGCMRAVSRTRTSEGQPFLLPLPFSTFLRLHFLTTLLSFTALGFNAFLSSRRLVLLPSLPRACLQLLNGNNQLHVFLRGVCTPDLPALQATVSGPFFEELQFRFLLQNCLLSPLLAAVGSSWLSVAAGPGSRRLSPVKLEDGETTVRRDGQGASSPSDATASSKENAESTHPEARKRRLGSVEGSSLREKLARVLRCARLLETRERFFRDVSGANSSEKDLRAGCQQQLLQERREGSSPRCRVEQTLRIAITSILFALAHYVPPSVASPVRRQFRRAVAKQRTRLGFPLEPSGAKRFSIGSVSSFSSPSVKQWSPRSAAQSAAPDAASFSSSTPFTSVPLAEEELFSVDSPQRRVEDCVAANRILTAAVQGCVWSYAAEKGGFASALLLHILHNLQQFLLVAAFRTFVRRRQERLSDGRLKESRVRERISSRP</sequence>
<gene>
    <name evidence="3" type="ORF">TGCOUG_280720</name>
</gene>
<organism evidence="3 4">
    <name type="scientific">Toxoplasma gondii COUG</name>
    <dbReference type="NCBI Taxonomy" id="1074873"/>
    <lineage>
        <taxon>Eukaryota</taxon>
        <taxon>Sar</taxon>
        <taxon>Alveolata</taxon>
        <taxon>Apicomplexa</taxon>
        <taxon>Conoidasida</taxon>
        <taxon>Coccidia</taxon>
        <taxon>Eucoccidiorida</taxon>
        <taxon>Eimeriorina</taxon>
        <taxon>Sarcocystidae</taxon>
        <taxon>Toxoplasma</taxon>
    </lineage>
</organism>
<dbReference type="AlphaFoldDB" id="A0A2G8Y4L5"/>
<feature type="chain" id="PRO_5013775700" evidence="2">
    <location>
        <begin position="27"/>
        <end position="557"/>
    </location>
</feature>
<dbReference type="GO" id="GO:0006508">
    <property type="term" value="P:proteolysis"/>
    <property type="evidence" value="ECO:0007669"/>
    <property type="project" value="UniProtKB-KW"/>
</dbReference>
<evidence type="ECO:0000256" key="2">
    <source>
        <dbReference type="SAM" id="SignalP"/>
    </source>
</evidence>
<comment type="caution">
    <text evidence="3">The sequence shown here is derived from an EMBL/GenBank/DDBJ whole genome shotgun (WGS) entry which is preliminary data.</text>
</comment>
<feature type="signal peptide" evidence="2">
    <location>
        <begin position="1"/>
        <end position="26"/>
    </location>
</feature>
<evidence type="ECO:0000256" key="1">
    <source>
        <dbReference type="SAM" id="MobiDB-lite"/>
    </source>
</evidence>
<dbReference type="PROSITE" id="PS51257">
    <property type="entry name" value="PROKAR_LIPOPROTEIN"/>
    <property type="match status" value="1"/>
</dbReference>
<proteinExistence type="predicted"/>
<accession>A0A2G8Y4L5</accession>
<evidence type="ECO:0000313" key="4">
    <source>
        <dbReference type="Proteomes" id="UP000236343"/>
    </source>
</evidence>
<keyword evidence="3" id="KW-0378">Hydrolase</keyword>
<protein>
    <submittedName>
        <fullName evidence="3">CAAX protease self-immunity protein</fullName>
    </submittedName>
</protein>
<keyword evidence="2" id="KW-0732">Signal</keyword>
<feature type="compositionally biased region" description="Polar residues" evidence="1">
    <location>
        <begin position="276"/>
        <end position="288"/>
    </location>
</feature>
<dbReference type="Proteomes" id="UP000236343">
    <property type="component" value="Unassembled WGS sequence"/>
</dbReference>
<feature type="compositionally biased region" description="Basic and acidic residues" evidence="1">
    <location>
        <begin position="262"/>
        <end position="274"/>
    </location>
</feature>
<keyword evidence="3" id="KW-0645">Protease</keyword>
<feature type="region of interest" description="Disordered" evidence="1">
    <location>
        <begin position="251"/>
        <end position="306"/>
    </location>
</feature>
<dbReference type="EMBL" id="AGQR02001251">
    <property type="protein sequence ID" value="PIM02221.1"/>
    <property type="molecule type" value="Genomic_DNA"/>
</dbReference>
<feature type="region of interest" description="Disordered" evidence="1">
    <location>
        <begin position="87"/>
        <end position="107"/>
    </location>
</feature>